<feature type="domain" description="Aspartate/ornithine carbamoyltransferase carbamoyl-P binding" evidence="4">
    <location>
        <begin position="2"/>
        <end position="160"/>
    </location>
</feature>
<dbReference type="OrthoDB" id="9802587at2"/>
<feature type="binding site" evidence="2">
    <location>
        <position position="75"/>
    </location>
    <ligand>
        <name>carbamoyl phosphate</name>
        <dbReference type="ChEBI" id="CHEBI:58228"/>
        <note>ligand shared between two neighboring subunits</note>
    </ligand>
</feature>
<dbReference type="UniPathway" id="UPA00068"/>
<accession>A0A521C9E5</accession>
<gene>
    <name evidence="2" type="primary">argF'</name>
    <name evidence="5" type="ORF">SAMN06265350_103319</name>
</gene>
<dbReference type="GO" id="GO:0019240">
    <property type="term" value="P:citrulline biosynthetic process"/>
    <property type="evidence" value="ECO:0007669"/>
    <property type="project" value="TreeGrafter"/>
</dbReference>
<feature type="binding site" description="in other chain" evidence="2">
    <location>
        <position position="110"/>
    </location>
    <ligand>
        <name>carbamoyl phosphate</name>
        <dbReference type="ChEBI" id="CHEBI:58228"/>
        <note>ligand shared between two neighboring subunits</note>
    </ligand>
</feature>
<dbReference type="InterPro" id="IPR006130">
    <property type="entry name" value="Asp/Orn_carbamoylTrfase"/>
</dbReference>
<dbReference type="PANTHER" id="PTHR45753">
    <property type="entry name" value="ORNITHINE CARBAMOYLTRANSFERASE, MITOCHONDRIAL"/>
    <property type="match status" value="1"/>
</dbReference>
<feature type="binding site" evidence="2">
    <location>
        <position position="240"/>
    </location>
    <ligand>
        <name>N(2)-succinyl-L-ornithine</name>
        <dbReference type="ChEBI" id="CHEBI:58514"/>
    </ligand>
</feature>
<name>A0A521C9E5_9SPHI</name>
<dbReference type="EC" id="2.1.3.11" evidence="2"/>
<evidence type="ECO:0000256" key="2">
    <source>
        <dbReference type="HAMAP-Rule" id="MF_02235"/>
    </source>
</evidence>
<keyword evidence="6" id="KW-1185">Reference proteome</keyword>
<dbReference type="Proteomes" id="UP000315971">
    <property type="component" value="Unassembled WGS sequence"/>
</dbReference>
<comment type="pathway">
    <text evidence="2">Amino-acid biosynthesis; L-arginine biosynthesis.</text>
</comment>
<dbReference type="HAMAP" id="MF_02235">
    <property type="entry name" value="SOTCase"/>
    <property type="match status" value="1"/>
</dbReference>
<dbReference type="GO" id="GO:0042450">
    <property type="term" value="P:L-arginine biosynthetic process via ornithine"/>
    <property type="evidence" value="ECO:0007669"/>
    <property type="project" value="TreeGrafter"/>
</dbReference>
<dbReference type="Gene3D" id="3.40.50.1370">
    <property type="entry name" value="Aspartate/ornithine carbamoyltransferase"/>
    <property type="match status" value="2"/>
</dbReference>
<dbReference type="SUPFAM" id="SSF53671">
    <property type="entry name" value="Aspartate/ornithine carbamoyltransferase"/>
    <property type="match status" value="1"/>
</dbReference>
<dbReference type="InterPro" id="IPR036901">
    <property type="entry name" value="Asp/Orn_carbamoylTrfase_sf"/>
</dbReference>
<organism evidence="5 6">
    <name type="scientific">Solitalea koreensis</name>
    <dbReference type="NCBI Taxonomy" id="543615"/>
    <lineage>
        <taxon>Bacteria</taxon>
        <taxon>Pseudomonadati</taxon>
        <taxon>Bacteroidota</taxon>
        <taxon>Sphingobacteriia</taxon>
        <taxon>Sphingobacteriales</taxon>
        <taxon>Sphingobacteriaceae</taxon>
        <taxon>Solitalea</taxon>
    </lineage>
</organism>
<evidence type="ECO:0000313" key="6">
    <source>
        <dbReference type="Proteomes" id="UP000315971"/>
    </source>
</evidence>
<feature type="binding site" evidence="2">
    <location>
        <position position="142"/>
    </location>
    <ligand>
        <name>N(2)-succinyl-L-ornithine</name>
        <dbReference type="ChEBI" id="CHEBI:58514"/>
    </ligand>
</feature>
<feature type="binding site" evidence="2">
    <location>
        <position position="280"/>
    </location>
    <ligand>
        <name>N(2)-succinyl-L-ornithine</name>
        <dbReference type="ChEBI" id="CHEBI:58514"/>
    </ligand>
</feature>
<feature type="binding site" description="in other chain" evidence="2">
    <location>
        <position position="304"/>
    </location>
    <ligand>
        <name>carbamoyl phosphate</name>
        <dbReference type="ChEBI" id="CHEBI:58228"/>
        <note>ligand shared between two neighboring subunits</note>
    </ligand>
</feature>
<feature type="binding site" description="in other chain" evidence="2">
    <location>
        <begin position="147"/>
        <end position="150"/>
    </location>
    <ligand>
        <name>carbamoyl phosphate</name>
        <dbReference type="ChEBI" id="CHEBI:58228"/>
        <note>ligand shared between two neighboring subunits</note>
    </ligand>
</feature>
<dbReference type="EMBL" id="FXSZ01000003">
    <property type="protein sequence ID" value="SMO56107.1"/>
    <property type="molecule type" value="Genomic_DNA"/>
</dbReference>
<dbReference type="PANTHER" id="PTHR45753:SF3">
    <property type="entry name" value="ORNITHINE TRANSCARBAMYLASE, MITOCHONDRIAL"/>
    <property type="match status" value="1"/>
</dbReference>
<dbReference type="GO" id="GO:0016597">
    <property type="term" value="F:amino acid binding"/>
    <property type="evidence" value="ECO:0007669"/>
    <property type="project" value="InterPro"/>
</dbReference>
<keyword evidence="2" id="KW-0055">Arginine biosynthesis</keyword>
<reference evidence="5 6" key="1">
    <citation type="submission" date="2017-05" db="EMBL/GenBank/DDBJ databases">
        <authorList>
            <person name="Varghese N."/>
            <person name="Submissions S."/>
        </authorList>
    </citation>
    <scope>NUCLEOTIDE SEQUENCE [LARGE SCALE GENOMIC DNA]</scope>
    <source>
        <strain evidence="5 6">DSM 21342</strain>
    </source>
</reference>
<comment type="similarity">
    <text evidence="2">Belongs to the aspartate/ornithine carbamoyltransferase superfamily. SOTCase family.</text>
</comment>
<dbReference type="Pfam" id="PF02729">
    <property type="entry name" value="OTCace_N"/>
    <property type="match status" value="1"/>
</dbReference>
<dbReference type="InterPro" id="IPR043696">
    <property type="entry name" value="ArgF'-like"/>
</dbReference>
<sequence>MKQFTSVHDVDSLTRWVNDAIAIKQNAQGFEDYGDHKTLGLVFLNPSLRTRMSTQKAAYNLGMNTMVINMDKEGWALEMNDNVIMNGRSVEHIKEAAAVLGEYCDILGIRCFPGLQNKEEDYSEEVLEKFIKHCGVPVISLESATRHPLQSFADLLTIREQATKPKPKVVLSWAPHIKALPQAVPNSFSEWMCRAQEEGLVEFVITHPEDYDLAEDFTKGATITYNQNEALKGADFVYVKNWSSYTDYGKVLTIGEDWMITNNKLKLTDNAKVMHCLPVRRGLELADEILDGPNSLVIKQAGNRVFAAQTVLKKILETNFTR</sequence>
<comment type="function">
    <text evidence="2">Catalyzes the transfer of the carbamoyl group from carbamoyl phosphate to the delta-amino group of N(2)-succinyl-L-ornithine to produce N(2)-succinyl-L-citrulline. Is essential for arginine biosynthesis.</text>
</comment>
<feature type="domain" description="Aspartate/ornithine carbamoyltransferase Asp/Orn-binding" evidence="3">
    <location>
        <begin position="219"/>
        <end position="313"/>
    </location>
</feature>
<dbReference type="GO" id="GO:0004585">
    <property type="term" value="F:ornithine carbamoyltransferase activity"/>
    <property type="evidence" value="ECO:0007669"/>
    <property type="project" value="InterPro"/>
</dbReference>
<protein>
    <recommendedName>
        <fullName evidence="2">N-succinylornithine carbamoyltransferase</fullName>
        <ecNumber evidence="2">2.1.3.11</ecNumber>
    </recommendedName>
    <alternativeName>
        <fullName evidence="2">N-succinyl-L-ornithine transcarbamylase</fullName>
        <shortName evidence="2">SOTCase</shortName>
    </alternativeName>
</protein>
<evidence type="ECO:0000259" key="4">
    <source>
        <dbReference type="Pfam" id="PF02729"/>
    </source>
</evidence>
<keyword evidence="2" id="KW-0028">Amino-acid biosynthesis</keyword>
<feature type="binding site" evidence="2">
    <location>
        <position position="176"/>
    </location>
    <ligand>
        <name>N(2)-succinyl-L-ornithine</name>
        <dbReference type="ChEBI" id="CHEBI:58514"/>
    </ligand>
</feature>
<evidence type="ECO:0000259" key="3">
    <source>
        <dbReference type="Pfam" id="PF00185"/>
    </source>
</evidence>
<dbReference type="InterPro" id="IPR006132">
    <property type="entry name" value="Asp/Orn_carbamoyltranf_P-bd"/>
</dbReference>
<dbReference type="Pfam" id="PF00185">
    <property type="entry name" value="OTCace"/>
    <property type="match status" value="1"/>
</dbReference>
<feature type="binding site" description="in other chain" evidence="2">
    <location>
        <begin position="276"/>
        <end position="277"/>
    </location>
    <ligand>
        <name>carbamoyl phosphate</name>
        <dbReference type="ChEBI" id="CHEBI:58228"/>
        <note>ligand shared between two neighboring subunits</note>
    </ligand>
</feature>
<dbReference type="PRINTS" id="PR00101">
    <property type="entry name" value="ATCASE"/>
</dbReference>
<evidence type="ECO:0000256" key="1">
    <source>
        <dbReference type="ARBA" id="ARBA00022679"/>
    </source>
</evidence>
<evidence type="ECO:0000313" key="5">
    <source>
        <dbReference type="EMBL" id="SMO56107.1"/>
    </source>
</evidence>
<feature type="binding site" description="in other chain" evidence="2">
    <location>
        <begin position="47"/>
        <end position="50"/>
    </location>
    <ligand>
        <name>carbamoyl phosphate</name>
        <dbReference type="ChEBI" id="CHEBI:58228"/>
        <note>ligand shared between two neighboring subunits</note>
    </ligand>
</feature>
<proteinExistence type="inferred from homology"/>
<dbReference type="PRINTS" id="PR00100">
    <property type="entry name" value="AOTCASE"/>
</dbReference>
<dbReference type="RefSeq" id="WP_142602755.1">
    <property type="nucleotide sequence ID" value="NZ_FXSZ01000003.1"/>
</dbReference>
<dbReference type="InterPro" id="IPR006131">
    <property type="entry name" value="Asp_carbamoyltransf_Asp/Orn-bd"/>
</dbReference>
<dbReference type="AlphaFoldDB" id="A0A521C9E5"/>
<comment type="catalytic activity">
    <reaction evidence="2">
        <text>N(2)-succinyl-L-ornithine + carbamoyl phosphate = N(2)-succinyl-L-citrulline + phosphate + H(+)</text>
        <dbReference type="Rhea" id="RHEA:25884"/>
        <dbReference type="ChEBI" id="CHEBI:15378"/>
        <dbReference type="ChEBI" id="CHEBI:43474"/>
        <dbReference type="ChEBI" id="CHEBI:58228"/>
        <dbReference type="ChEBI" id="CHEBI:58514"/>
        <dbReference type="ChEBI" id="CHEBI:58862"/>
        <dbReference type="EC" id="2.1.3.11"/>
    </reaction>
</comment>
<keyword evidence="1 2" id="KW-0808">Transferase</keyword>
<comment type="subunit">
    <text evidence="2">Homotrimer.</text>
</comment>